<dbReference type="Gene3D" id="1.20.1070.10">
    <property type="entry name" value="Rhodopsin 7-helix transmembrane proteins"/>
    <property type="match status" value="1"/>
</dbReference>
<evidence type="ECO:0000259" key="7">
    <source>
        <dbReference type="PROSITE" id="PS50262"/>
    </source>
</evidence>
<dbReference type="OrthoDB" id="6088892at2759"/>
<organism evidence="8 9">
    <name type="scientific">Dinothrombium tinctorium</name>
    <dbReference type="NCBI Taxonomy" id="1965070"/>
    <lineage>
        <taxon>Eukaryota</taxon>
        <taxon>Metazoa</taxon>
        <taxon>Ecdysozoa</taxon>
        <taxon>Arthropoda</taxon>
        <taxon>Chelicerata</taxon>
        <taxon>Arachnida</taxon>
        <taxon>Acari</taxon>
        <taxon>Acariformes</taxon>
        <taxon>Trombidiformes</taxon>
        <taxon>Prostigmata</taxon>
        <taxon>Anystina</taxon>
        <taxon>Parasitengona</taxon>
        <taxon>Trombidioidea</taxon>
        <taxon>Trombidiidae</taxon>
        <taxon>Dinothrombium</taxon>
    </lineage>
</organism>
<sequence>MEKIDEFEMPDLTIVTPWVYSINLTMLEEEHPNIWQQISLKCGSINMTIDNTLISSPRLFAYDSDAIDNKRFVNATNWWNDETHARVYHFYCFLVEFLIPLGIMAPLSILSVQHLKLRISCNIPHSPRTKYSLLALVITFVICWFPYHIHRLINIVFVKELNFKSINVVSYATDLASWLVAPLNALSYWSLHPDYFVTIKNTFCCCIKS</sequence>
<comment type="caution">
    <text evidence="8">The sequence shown here is derived from an EMBL/GenBank/DDBJ whole genome shotgun (WGS) entry which is preliminary data.</text>
</comment>
<evidence type="ECO:0000313" key="9">
    <source>
        <dbReference type="Proteomes" id="UP000285301"/>
    </source>
</evidence>
<reference evidence="8 9" key="1">
    <citation type="journal article" date="2018" name="Gigascience">
        <title>Genomes of trombidid mites reveal novel predicted allergens and laterally-transferred genes associated with secondary metabolism.</title>
        <authorList>
            <person name="Dong X."/>
            <person name="Chaisiri K."/>
            <person name="Xia D."/>
            <person name="Armstrong S.D."/>
            <person name="Fang Y."/>
            <person name="Donnelly M.J."/>
            <person name="Kadowaki T."/>
            <person name="McGarry J.W."/>
            <person name="Darby A.C."/>
            <person name="Makepeace B.L."/>
        </authorList>
    </citation>
    <scope>NUCLEOTIDE SEQUENCE [LARGE SCALE GENOMIC DNA]</scope>
    <source>
        <strain evidence="8">UoL-WK</strain>
    </source>
</reference>
<comment type="similarity">
    <text evidence="2">Belongs to the G-protein coupled receptor 1 family.</text>
</comment>
<keyword evidence="9" id="KW-1185">Reference proteome</keyword>
<dbReference type="CDD" id="cd00637">
    <property type="entry name" value="7tm_classA_rhodopsin-like"/>
    <property type="match status" value="1"/>
</dbReference>
<feature type="transmembrane region" description="Helical" evidence="6">
    <location>
        <begin position="88"/>
        <end position="110"/>
    </location>
</feature>
<keyword evidence="4 6" id="KW-1133">Transmembrane helix</keyword>
<protein>
    <recommendedName>
        <fullName evidence="7">G-protein coupled receptors family 1 profile domain-containing protein</fullName>
    </recommendedName>
</protein>
<gene>
    <name evidence="8" type="ORF">B4U79_18973</name>
</gene>
<dbReference type="Pfam" id="PF00001">
    <property type="entry name" value="7tm_1"/>
    <property type="match status" value="1"/>
</dbReference>
<dbReference type="EMBL" id="NCKU01001130">
    <property type="protein sequence ID" value="RWS13029.1"/>
    <property type="molecule type" value="Genomic_DNA"/>
</dbReference>
<dbReference type="SUPFAM" id="SSF81321">
    <property type="entry name" value="Family A G protein-coupled receptor-like"/>
    <property type="match status" value="1"/>
</dbReference>
<proteinExistence type="inferred from homology"/>
<evidence type="ECO:0000256" key="2">
    <source>
        <dbReference type="ARBA" id="ARBA00010663"/>
    </source>
</evidence>
<evidence type="ECO:0000313" key="8">
    <source>
        <dbReference type="EMBL" id="RWS13029.1"/>
    </source>
</evidence>
<evidence type="ECO:0000256" key="6">
    <source>
        <dbReference type="SAM" id="Phobius"/>
    </source>
</evidence>
<keyword evidence="3 6" id="KW-0812">Transmembrane</keyword>
<evidence type="ECO:0000256" key="4">
    <source>
        <dbReference type="ARBA" id="ARBA00022989"/>
    </source>
</evidence>
<dbReference type="GO" id="GO:0016020">
    <property type="term" value="C:membrane"/>
    <property type="evidence" value="ECO:0007669"/>
    <property type="project" value="UniProtKB-SubCell"/>
</dbReference>
<dbReference type="GO" id="GO:0004930">
    <property type="term" value="F:G protein-coupled receptor activity"/>
    <property type="evidence" value="ECO:0007669"/>
    <property type="project" value="InterPro"/>
</dbReference>
<evidence type="ECO:0000256" key="1">
    <source>
        <dbReference type="ARBA" id="ARBA00004370"/>
    </source>
</evidence>
<dbReference type="Proteomes" id="UP000285301">
    <property type="component" value="Unassembled WGS sequence"/>
</dbReference>
<evidence type="ECO:0000256" key="5">
    <source>
        <dbReference type="ARBA" id="ARBA00023136"/>
    </source>
</evidence>
<comment type="subcellular location">
    <subcellularLocation>
        <location evidence="1">Membrane</location>
    </subcellularLocation>
</comment>
<dbReference type="InterPro" id="IPR017452">
    <property type="entry name" value="GPCR_Rhodpsn_7TM"/>
</dbReference>
<feature type="transmembrane region" description="Helical" evidence="6">
    <location>
        <begin position="131"/>
        <end position="149"/>
    </location>
</feature>
<feature type="domain" description="G-protein coupled receptors family 1 profile" evidence="7">
    <location>
        <begin position="87"/>
        <end position="188"/>
    </location>
</feature>
<dbReference type="InterPro" id="IPR000276">
    <property type="entry name" value="GPCR_Rhodpsn"/>
</dbReference>
<name>A0A3S3PMW9_9ACAR</name>
<dbReference type="PROSITE" id="PS50262">
    <property type="entry name" value="G_PROTEIN_RECEP_F1_2"/>
    <property type="match status" value="1"/>
</dbReference>
<evidence type="ECO:0000256" key="3">
    <source>
        <dbReference type="ARBA" id="ARBA00022692"/>
    </source>
</evidence>
<keyword evidence="5 6" id="KW-0472">Membrane</keyword>
<dbReference type="AlphaFoldDB" id="A0A3S3PMW9"/>
<accession>A0A3S3PMW9</accession>